<dbReference type="GO" id="GO:0008168">
    <property type="term" value="F:methyltransferase activity"/>
    <property type="evidence" value="ECO:0007669"/>
    <property type="project" value="UniProtKB-KW"/>
</dbReference>
<dbReference type="AlphaFoldDB" id="A0A1H7XXW0"/>
<dbReference type="GO" id="GO:0032259">
    <property type="term" value="P:methylation"/>
    <property type="evidence" value="ECO:0007669"/>
    <property type="project" value="UniProtKB-KW"/>
</dbReference>
<gene>
    <name evidence="1" type="ORF">SAMN04488505_104212</name>
</gene>
<dbReference type="Proteomes" id="UP000198984">
    <property type="component" value="Unassembled WGS sequence"/>
</dbReference>
<proteinExistence type="predicted"/>
<evidence type="ECO:0000313" key="1">
    <source>
        <dbReference type="EMBL" id="SEM37789.1"/>
    </source>
</evidence>
<dbReference type="CDD" id="cd02440">
    <property type="entry name" value="AdoMet_MTases"/>
    <property type="match status" value="1"/>
</dbReference>
<protein>
    <submittedName>
        <fullName evidence="1">2-polyprenyl-3-methyl-5-hydroxy-6-metoxy-1,4-benzoquinol methylase</fullName>
    </submittedName>
</protein>
<dbReference type="InterPro" id="IPR029063">
    <property type="entry name" value="SAM-dependent_MTases_sf"/>
</dbReference>
<name>A0A1H7XXW0_9BACT</name>
<dbReference type="PANTHER" id="PTHR43861">
    <property type="entry name" value="TRANS-ACONITATE 2-METHYLTRANSFERASE-RELATED"/>
    <property type="match status" value="1"/>
</dbReference>
<evidence type="ECO:0000313" key="2">
    <source>
        <dbReference type="Proteomes" id="UP000198984"/>
    </source>
</evidence>
<dbReference type="Gene3D" id="3.40.50.150">
    <property type="entry name" value="Vaccinia Virus protein VP39"/>
    <property type="match status" value="1"/>
</dbReference>
<keyword evidence="1" id="KW-0489">Methyltransferase</keyword>
<dbReference type="EMBL" id="FOBB01000004">
    <property type="protein sequence ID" value="SEM37789.1"/>
    <property type="molecule type" value="Genomic_DNA"/>
</dbReference>
<accession>A0A1H7XXW0</accession>
<dbReference type="SUPFAM" id="SSF53335">
    <property type="entry name" value="S-adenosyl-L-methionine-dependent methyltransferases"/>
    <property type="match status" value="1"/>
</dbReference>
<dbReference type="PANTHER" id="PTHR43861:SF6">
    <property type="entry name" value="METHYLTRANSFERASE TYPE 11"/>
    <property type="match status" value="1"/>
</dbReference>
<sequence length="299" mass="33787">MSLIYYNSCPLCGSPNIREVLTAQDYTVSGEKFEVWQCGQCTGRFTQNVPTSSRIGRYYQSQEYISHSETRKGLINRLYHSVRKITLRSKANWVKAATGLKQGELLDIGSGTGAFLHYMQQNGWKASGLEPDEQARKNAQKIYKVTAQPVEQLFSLPPASFDAITMWHVLEHVHEVHAYLQQIGTLLKPEGAALIAVPNYTSPDAAHYGPAWAAYDVPRHLYHFSPAAMQQLLEQHNLKIVKKHPMVFDAFYVSLLSEKYKTGHGRLIAGGWNGFLSYRKALKETDRCSSIVYECRLKA</sequence>
<organism evidence="1 2">
    <name type="scientific">Chitinophaga rupis</name>
    <dbReference type="NCBI Taxonomy" id="573321"/>
    <lineage>
        <taxon>Bacteria</taxon>
        <taxon>Pseudomonadati</taxon>
        <taxon>Bacteroidota</taxon>
        <taxon>Chitinophagia</taxon>
        <taxon>Chitinophagales</taxon>
        <taxon>Chitinophagaceae</taxon>
        <taxon>Chitinophaga</taxon>
    </lineage>
</organism>
<keyword evidence="2" id="KW-1185">Reference proteome</keyword>
<keyword evidence="1" id="KW-0808">Transferase</keyword>
<dbReference type="OrthoDB" id="2370471at2"/>
<dbReference type="RefSeq" id="WP_089914864.1">
    <property type="nucleotide sequence ID" value="NZ_FOBB01000004.1"/>
</dbReference>
<dbReference type="Pfam" id="PF13489">
    <property type="entry name" value="Methyltransf_23"/>
    <property type="match status" value="1"/>
</dbReference>
<reference evidence="1 2" key="1">
    <citation type="submission" date="2016-10" db="EMBL/GenBank/DDBJ databases">
        <authorList>
            <person name="de Groot N.N."/>
        </authorList>
    </citation>
    <scope>NUCLEOTIDE SEQUENCE [LARGE SCALE GENOMIC DNA]</scope>
    <source>
        <strain evidence="1 2">DSM 21039</strain>
    </source>
</reference>
<dbReference type="STRING" id="573321.SAMN04488505_104212"/>